<proteinExistence type="predicted"/>
<dbReference type="Proteomes" id="UP000009001">
    <property type="component" value="Segment"/>
</dbReference>
<keyword evidence="2" id="KW-1133">Transmembrane helix</keyword>
<feature type="coiled-coil region" evidence="1">
    <location>
        <begin position="23"/>
        <end position="50"/>
    </location>
</feature>
<sequence length="58" mass="6859">MTTLEIVLIALSVAEAIVSAYLCRRYKKRLDNERRMYEDAKTEYETLIRALPIQRNIL</sequence>
<keyword evidence="2" id="KW-0472">Membrane</keyword>
<protein>
    <submittedName>
        <fullName evidence="3">Uncharacterized protein</fullName>
    </submittedName>
</protein>
<keyword evidence="2" id="KW-0812">Transmembrane</keyword>
<evidence type="ECO:0000313" key="3">
    <source>
        <dbReference type="EMBL" id="AEX56085.1"/>
    </source>
</evidence>
<evidence type="ECO:0000256" key="2">
    <source>
        <dbReference type="SAM" id="Phobius"/>
    </source>
</evidence>
<dbReference type="GeneID" id="13405612"/>
<dbReference type="KEGG" id="vg:13405612"/>
<organism evidence="3 4">
    <name type="scientific">Burkholderia phage vB_BceS_KL1</name>
    <dbReference type="NCBI Taxonomy" id="1132026"/>
    <lineage>
        <taxon>Viruses</taxon>
        <taxon>Duplodnaviria</taxon>
        <taxon>Heunggongvirae</taxon>
        <taxon>Uroviricota</taxon>
        <taxon>Caudoviricetes</taxon>
        <taxon>Jondennisvirinae</taxon>
        <taxon>Kilunavirus</taxon>
        <taxon>Kilunavirus KL1</taxon>
    </lineage>
</organism>
<keyword evidence="4" id="KW-1185">Reference proteome</keyword>
<dbReference type="EMBL" id="JF939047">
    <property type="protein sequence ID" value="AEX56085.1"/>
    <property type="molecule type" value="Genomic_DNA"/>
</dbReference>
<reference evidence="3 4" key="1">
    <citation type="journal article" date="2012" name="BMC Genomics">
        <title>Comparative analysis of two phenotypically-similar but genomically-distinct Burkholderia cenocepacia-specific bacteriophages.</title>
        <authorList>
            <person name="Lynch K.H."/>
            <person name="Stothard P."/>
            <person name="Dennis J.J."/>
        </authorList>
    </citation>
    <scope>NUCLEOTIDE SEQUENCE [LARGE SCALE GENOMIC DNA]</scope>
</reference>
<name>I6NQT9_9CAUD</name>
<dbReference type="RefSeq" id="YP_006560801.1">
    <property type="nucleotide sequence ID" value="NC_018278.1"/>
</dbReference>
<keyword evidence="1" id="KW-0175">Coiled coil</keyword>
<gene>
    <name evidence="3" type="ORF">KL1_00050</name>
</gene>
<evidence type="ECO:0000256" key="1">
    <source>
        <dbReference type="SAM" id="Coils"/>
    </source>
</evidence>
<feature type="transmembrane region" description="Helical" evidence="2">
    <location>
        <begin position="6"/>
        <end position="26"/>
    </location>
</feature>
<accession>I6NQT9</accession>
<evidence type="ECO:0000313" key="4">
    <source>
        <dbReference type="Proteomes" id="UP000009001"/>
    </source>
</evidence>